<evidence type="ECO:0000313" key="2">
    <source>
        <dbReference type="EMBL" id="QJA59839.1"/>
    </source>
</evidence>
<accession>A0A6H1ZN84</accession>
<evidence type="ECO:0000313" key="4">
    <source>
        <dbReference type="EMBL" id="QJI00764.1"/>
    </source>
</evidence>
<name>A0A6H1ZN84_9ZZZZ</name>
<dbReference type="EMBL" id="MT141386">
    <property type="protein sequence ID" value="QJA59839.1"/>
    <property type="molecule type" value="Genomic_DNA"/>
</dbReference>
<gene>
    <name evidence="3" type="ORF">MM415A00845_0021</name>
    <name evidence="2" type="ORF">MM415B01226_0023</name>
    <name evidence="1" type="ORF">TM448A01341_0012</name>
    <name evidence="4" type="ORF">TM448B02107_0015</name>
</gene>
<protein>
    <submittedName>
        <fullName evidence="1">Uncharacterized protein</fullName>
    </submittedName>
</protein>
<evidence type="ECO:0000313" key="3">
    <source>
        <dbReference type="EMBL" id="QJA79672.1"/>
    </source>
</evidence>
<proteinExistence type="predicted"/>
<sequence>MMDCPYCDNPVIISLYIICPVCHYAMEPLSFQIALEAKAREEAQDGE</sequence>
<dbReference type="EMBL" id="MT144135">
    <property type="protein sequence ID" value="QJA49393.1"/>
    <property type="molecule type" value="Genomic_DNA"/>
</dbReference>
<evidence type="ECO:0000313" key="1">
    <source>
        <dbReference type="EMBL" id="QJA49393.1"/>
    </source>
</evidence>
<dbReference type="EMBL" id="MT144874">
    <property type="protein sequence ID" value="QJI00764.1"/>
    <property type="molecule type" value="Genomic_DNA"/>
</dbReference>
<organism evidence="1">
    <name type="scientific">viral metagenome</name>
    <dbReference type="NCBI Taxonomy" id="1070528"/>
    <lineage>
        <taxon>unclassified sequences</taxon>
        <taxon>metagenomes</taxon>
        <taxon>organismal metagenomes</taxon>
    </lineage>
</organism>
<dbReference type="AlphaFoldDB" id="A0A6H1ZN84"/>
<reference evidence="1" key="1">
    <citation type="submission" date="2020-03" db="EMBL/GenBank/DDBJ databases">
        <title>The deep terrestrial virosphere.</title>
        <authorList>
            <person name="Holmfeldt K."/>
            <person name="Nilsson E."/>
            <person name="Simone D."/>
            <person name="Lopez-Fernandez M."/>
            <person name="Wu X."/>
            <person name="de Brujin I."/>
            <person name="Lundin D."/>
            <person name="Andersson A."/>
            <person name="Bertilsson S."/>
            <person name="Dopson M."/>
        </authorList>
    </citation>
    <scope>NUCLEOTIDE SEQUENCE</scope>
    <source>
        <strain evidence="3">MM415A00845</strain>
        <strain evidence="2">MM415B01226</strain>
        <strain evidence="1">TM448A01341</strain>
        <strain evidence="4">TM448B02107</strain>
    </source>
</reference>
<dbReference type="EMBL" id="MT142390">
    <property type="protein sequence ID" value="QJA79672.1"/>
    <property type="molecule type" value="Genomic_DNA"/>
</dbReference>